<gene>
    <name evidence="3" type="ORF">EAT49_17975</name>
</gene>
<dbReference type="GO" id="GO:0016787">
    <property type="term" value="F:hydrolase activity"/>
    <property type="evidence" value="ECO:0007669"/>
    <property type="project" value="UniProtKB-KW"/>
</dbReference>
<dbReference type="SUPFAM" id="SSF53187">
    <property type="entry name" value="Zn-dependent exopeptidases"/>
    <property type="match status" value="1"/>
</dbReference>
<sequence>MPRAAPVTSAVRPSSRSVMILSPLRLCPTPAGASVPPMRDDIPTEAEALLSALVTAESVNPPGRTVAAAAVAEDWLAARGLGAETVAAVPEKPNLVVRVENGAGPHLVLNAHLDTVPPGDRAAWSVEPLALTPRDGRLYGLGTGNMKGAAAAMMLATDRLARDRAAWRGTLTLTLVADECTFGPDGAAHLLKVRPDLLGDWLICGEGPGGMHLAVAEKGLLWVRLRARGRVGQGMLTTRGSAATARLAGALAEIDGWNEMTAVPPQAGLDHDANREGMRLSANIGRIAGGAFVSQAASAAEAEIDFRLPVGLTVAEMGARLDALCAARPGLSWEVIKGWDPNGSDPEGAVAEAVRAAATEVRGAAPRDVTRLPASDASRWRARGVPAVCYGPQPDLASGVDDHVVRADFLDCIRVYERAAHRLLAPQTAE</sequence>
<dbReference type="EMBL" id="RDRB01000011">
    <property type="protein sequence ID" value="ROT97696.1"/>
    <property type="molecule type" value="Genomic_DNA"/>
</dbReference>
<proteinExistence type="predicted"/>
<name>A0A3N2QR61_9RHOB</name>
<dbReference type="Gene3D" id="3.40.630.10">
    <property type="entry name" value="Zn peptidases"/>
    <property type="match status" value="2"/>
</dbReference>
<dbReference type="InterPro" id="IPR002933">
    <property type="entry name" value="Peptidase_M20"/>
</dbReference>
<evidence type="ECO:0000313" key="4">
    <source>
        <dbReference type="Proteomes" id="UP000268016"/>
    </source>
</evidence>
<dbReference type="Pfam" id="PF01546">
    <property type="entry name" value="Peptidase_M20"/>
    <property type="match status" value="1"/>
</dbReference>
<dbReference type="InterPro" id="IPR050072">
    <property type="entry name" value="Peptidase_M20A"/>
</dbReference>
<keyword evidence="4" id="KW-1185">Reference proteome</keyword>
<evidence type="ECO:0000259" key="2">
    <source>
        <dbReference type="Pfam" id="PF07687"/>
    </source>
</evidence>
<evidence type="ECO:0000313" key="3">
    <source>
        <dbReference type="EMBL" id="ROT97696.1"/>
    </source>
</evidence>
<evidence type="ECO:0000256" key="1">
    <source>
        <dbReference type="ARBA" id="ARBA00022801"/>
    </source>
</evidence>
<dbReference type="Pfam" id="PF07687">
    <property type="entry name" value="M20_dimer"/>
    <property type="match status" value="1"/>
</dbReference>
<feature type="domain" description="Peptidase M20 dimerisation" evidence="2">
    <location>
        <begin position="215"/>
        <end position="326"/>
    </location>
</feature>
<reference evidence="3 4" key="1">
    <citation type="submission" date="2018-10" db="EMBL/GenBank/DDBJ databases">
        <title>Histidinibacterium lentulum gen. nov., sp. nov., a marine bacterium from the culture broth of Picochlorum sp. 122.</title>
        <authorList>
            <person name="Wang G."/>
        </authorList>
    </citation>
    <scope>NUCLEOTIDE SEQUENCE [LARGE SCALE GENOMIC DNA]</scope>
    <source>
        <strain evidence="3 4">B17</strain>
    </source>
</reference>
<protein>
    <submittedName>
        <fullName evidence="3">M20 family peptidase</fullName>
    </submittedName>
</protein>
<comment type="caution">
    <text evidence="3">The sequence shown here is derived from an EMBL/GenBank/DDBJ whole genome shotgun (WGS) entry which is preliminary data.</text>
</comment>
<dbReference type="PANTHER" id="PTHR43808:SF32">
    <property type="entry name" value="ARGE_DAPE-RELATED DEACYLASE"/>
    <property type="match status" value="1"/>
</dbReference>
<dbReference type="AlphaFoldDB" id="A0A3N2QR61"/>
<accession>A0A3N2QR61</accession>
<dbReference type="Proteomes" id="UP000268016">
    <property type="component" value="Unassembled WGS sequence"/>
</dbReference>
<keyword evidence="1" id="KW-0378">Hydrolase</keyword>
<dbReference type="InterPro" id="IPR011650">
    <property type="entry name" value="Peptidase_M20_dimer"/>
</dbReference>
<organism evidence="3 4">
    <name type="scientific">Histidinibacterium lentulum</name>
    <dbReference type="NCBI Taxonomy" id="2480588"/>
    <lineage>
        <taxon>Bacteria</taxon>
        <taxon>Pseudomonadati</taxon>
        <taxon>Pseudomonadota</taxon>
        <taxon>Alphaproteobacteria</taxon>
        <taxon>Rhodobacterales</taxon>
        <taxon>Paracoccaceae</taxon>
        <taxon>Histidinibacterium</taxon>
    </lineage>
</organism>
<dbReference type="PANTHER" id="PTHR43808">
    <property type="entry name" value="ACETYLORNITHINE DEACETYLASE"/>
    <property type="match status" value="1"/>
</dbReference>
<dbReference type="OrthoDB" id="9809784at2"/>